<keyword evidence="2 7" id="KW-0349">Heme</keyword>
<dbReference type="InterPro" id="IPR002401">
    <property type="entry name" value="Cyt_P450_E_grp-I"/>
</dbReference>
<dbReference type="SUPFAM" id="SSF48264">
    <property type="entry name" value="Cytochrome P450"/>
    <property type="match status" value="1"/>
</dbReference>
<dbReference type="InterPro" id="IPR052306">
    <property type="entry name" value="CYP450_71D"/>
</dbReference>
<dbReference type="InterPro" id="IPR001128">
    <property type="entry name" value="Cyt_P450"/>
</dbReference>
<dbReference type="Gene3D" id="1.10.630.10">
    <property type="entry name" value="Cytochrome P450"/>
    <property type="match status" value="1"/>
</dbReference>
<evidence type="ECO:0000256" key="2">
    <source>
        <dbReference type="ARBA" id="ARBA00022617"/>
    </source>
</evidence>
<comment type="caution">
    <text evidence="8">The sequence shown here is derived from an EMBL/GenBank/DDBJ whole genome shotgun (WGS) entry which is preliminary data.</text>
</comment>
<dbReference type="InterPro" id="IPR036396">
    <property type="entry name" value="Cyt_P450_sf"/>
</dbReference>
<proteinExistence type="inferred from homology"/>
<keyword evidence="3 7" id="KW-0479">Metal-binding</keyword>
<dbReference type="PRINTS" id="PR00463">
    <property type="entry name" value="EP450I"/>
</dbReference>
<dbReference type="PANTHER" id="PTHR47953:SF20">
    <property type="entry name" value="CYTOCHROME P450"/>
    <property type="match status" value="1"/>
</dbReference>
<evidence type="ECO:0008006" key="10">
    <source>
        <dbReference type="Google" id="ProtNLM"/>
    </source>
</evidence>
<dbReference type="EMBL" id="JAIVGD010000019">
    <property type="protein sequence ID" value="KAH0748747.1"/>
    <property type="molecule type" value="Genomic_DNA"/>
</dbReference>
<protein>
    <recommendedName>
        <fullName evidence="10">Cytochrome P450</fullName>
    </recommendedName>
</protein>
<evidence type="ECO:0000313" key="8">
    <source>
        <dbReference type="EMBL" id="KAH0748747.1"/>
    </source>
</evidence>
<keyword evidence="5 7" id="KW-0408">Iron</keyword>
<name>A0ABQ7UIE6_SOLTU</name>
<dbReference type="PROSITE" id="PS00086">
    <property type="entry name" value="CYTOCHROME_P450"/>
    <property type="match status" value="1"/>
</dbReference>
<dbReference type="Pfam" id="PF00067">
    <property type="entry name" value="p450"/>
    <property type="match status" value="1"/>
</dbReference>
<dbReference type="PRINTS" id="PR00385">
    <property type="entry name" value="P450"/>
</dbReference>
<dbReference type="PANTHER" id="PTHR47953">
    <property type="entry name" value="OS08G0105600 PROTEIN"/>
    <property type="match status" value="1"/>
</dbReference>
<evidence type="ECO:0000256" key="5">
    <source>
        <dbReference type="ARBA" id="ARBA00023004"/>
    </source>
</evidence>
<dbReference type="Proteomes" id="UP000826656">
    <property type="component" value="Unassembled WGS sequence"/>
</dbReference>
<keyword evidence="4 7" id="KW-0560">Oxidoreductase</keyword>
<sequence>MYLQLGEIPVVIISSPTIAKELLTTHDLAFSDRPQSTSTNIIFYNNKDIAFCPHDNYWKQMRKVCNVQLLSAKMVKSFGAIRKDEISSLVSSICSTEGSPINMTEKIFWFTNSVTCSATFGKVFKDRDEFIKLLKDIFILVSGFDVVDLFPSWKLLHKLSGAESRLMNVHKKVDEIMEDILKEHLENKATRNKVIGDQFGGEDLVDVLLRVMEDAELECPITNDHIKAVILDIFVAGSETSAAISIWVLSEMMKNPNIMAKAQKEVRQVFRGKKNYDDEENLEKLTYLNLVIKETLRLHTPVPLLPPRECREQTDIDGCTIPLKTRILVNAWALARDPKSWQDPERFIPERFENSSIDFMGNHFEFIPFGAGRRICPGILFGLFNVKLPLAQLLYHFEWELPYGMNPKDLDMTETHGLSGAKQNDLYLVARSLKQYEEF</sequence>
<evidence type="ECO:0000256" key="7">
    <source>
        <dbReference type="RuleBase" id="RU000461"/>
    </source>
</evidence>
<dbReference type="InterPro" id="IPR017972">
    <property type="entry name" value="Cyt_P450_CS"/>
</dbReference>
<dbReference type="CDD" id="cd11072">
    <property type="entry name" value="CYP71-like"/>
    <property type="match status" value="1"/>
</dbReference>
<evidence type="ECO:0000256" key="1">
    <source>
        <dbReference type="ARBA" id="ARBA00010617"/>
    </source>
</evidence>
<accession>A0ABQ7UIE6</accession>
<evidence type="ECO:0000256" key="4">
    <source>
        <dbReference type="ARBA" id="ARBA00023002"/>
    </source>
</evidence>
<evidence type="ECO:0000256" key="3">
    <source>
        <dbReference type="ARBA" id="ARBA00022723"/>
    </source>
</evidence>
<gene>
    <name evidence="8" type="ORF">KY290_027979</name>
</gene>
<evidence type="ECO:0000313" key="9">
    <source>
        <dbReference type="Proteomes" id="UP000826656"/>
    </source>
</evidence>
<keyword evidence="6 7" id="KW-0503">Monooxygenase</keyword>
<comment type="similarity">
    <text evidence="1 7">Belongs to the cytochrome P450 family.</text>
</comment>
<evidence type="ECO:0000256" key="6">
    <source>
        <dbReference type="ARBA" id="ARBA00023033"/>
    </source>
</evidence>
<keyword evidence="9" id="KW-1185">Reference proteome</keyword>
<organism evidence="8 9">
    <name type="scientific">Solanum tuberosum</name>
    <name type="common">Potato</name>
    <dbReference type="NCBI Taxonomy" id="4113"/>
    <lineage>
        <taxon>Eukaryota</taxon>
        <taxon>Viridiplantae</taxon>
        <taxon>Streptophyta</taxon>
        <taxon>Embryophyta</taxon>
        <taxon>Tracheophyta</taxon>
        <taxon>Spermatophyta</taxon>
        <taxon>Magnoliopsida</taxon>
        <taxon>eudicotyledons</taxon>
        <taxon>Gunneridae</taxon>
        <taxon>Pentapetalae</taxon>
        <taxon>asterids</taxon>
        <taxon>lamiids</taxon>
        <taxon>Solanales</taxon>
        <taxon>Solanaceae</taxon>
        <taxon>Solanoideae</taxon>
        <taxon>Solaneae</taxon>
        <taxon>Solanum</taxon>
    </lineage>
</organism>
<reference evidence="8 9" key="1">
    <citation type="journal article" date="2021" name="bioRxiv">
        <title>Chromosome-scale and haplotype-resolved genome assembly of a tetraploid potato cultivar.</title>
        <authorList>
            <person name="Sun H."/>
            <person name="Jiao W.-B."/>
            <person name="Krause K."/>
            <person name="Campoy J.A."/>
            <person name="Goel M."/>
            <person name="Folz-Donahue K."/>
            <person name="Kukat C."/>
            <person name="Huettel B."/>
            <person name="Schneeberger K."/>
        </authorList>
    </citation>
    <scope>NUCLEOTIDE SEQUENCE [LARGE SCALE GENOMIC DNA]</scope>
    <source>
        <strain evidence="8">SolTubOtavaFocal</strain>
        <tissue evidence="8">Leaves</tissue>
    </source>
</reference>